<feature type="transmembrane region" description="Helical" evidence="7">
    <location>
        <begin position="487"/>
        <end position="510"/>
    </location>
</feature>
<evidence type="ECO:0000313" key="9">
    <source>
        <dbReference type="Proteomes" id="UP000244093"/>
    </source>
</evidence>
<sequence length="529" mass="58130">MEGRERWATKLGLILAMAGNAVGLGNFWRFPYQLAKNGGGAFMIPYFIALLLLGIPIMWVEWVTGRFGGKYGHGVLGPTFYLMSRESVKPRTALIFGIIGGMLAFSVTTLLNSYYLHVVGWSVAYTYYSATGAYYGQNTVAFFINHVNNLTAVLASWGLAVVLLAIATSRGVAKGIEAWNKVMMPLLYVFAVVLVARSLTLGSPVKPEWSSLAGLEYIWKPDFNTLSQNFFRISLAAAGQIFFTLSLGMGIIQNYASYVGKDDDIALSGLATVSLNEFAEVVLGGSLAIPIAFAYLGPEQAIKGGVGLAYMSLPNVFTAMGEAGRLFGSMWFLLLFFAGFTSAIAMYNYLVALLEEDLHIKRTLAAVIVFILYLLLGLPVALDGTLVYLSELDNWVGSYFLVLLGLFDIIVAVWLFKPKNLWDELHRGAYINVPTFFKYILLIATPIYIALLLAGTTYDYYNMGAFTASKTYVEEVLGGSYPDSVPIVTWARVAMIAILIIGALETYYSIRRKYGEELKQNRKIVVAGD</sequence>
<evidence type="ECO:0000256" key="6">
    <source>
        <dbReference type="RuleBase" id="RU003732"/>
    </source>
</evidence>
<feature type="transmembrane region" description="Helical" evidence="7">
    <location>
        <begin position="93"/>
        <end position="115"/>
    </location>
</feature>
<feature type="transmembrane region" description="Helical" evidence="7">
    <location>
        <begin position="230"/>
        <end position="252"/>
    </location>
</feature>
<protein>
    <recommendedName>
        <fullName evidence="6">Transporter</fullName>
    </recommendedName>
</protein>
<feature type="transmembrane region" description="Helical" evidence="7">
    <location>
        <begin position="395"/>
        <end position="416"/>
    </location>
</feature>
<dbReference type="Pfam" id="PF00209">
    <property type="entry name" value="SNF"/>
    <property type="match status" value="2"/>
</dbReference>
<feature type="transmembrane region" description="Helical" evidence="7">
    <location>
        <begin position="330"/>
        <end position="352"/>
    </location>
</feature>
<feature type="transmembrane region" description="Helical" evidence="7">
    <location>
        <begin position="436"/>
        <end position="454"/>
    </location>
</feature>
<accession>A0A2R7Y5Z7</accession>
<dbReference type="GO" id="GO:0015293">
    <property type="term" value="F:symporter activity"/>
    <property type="evidence" value="ECO:0007669"/>
    <property type="project" value="UniProtKB-KW"/>
</dbReference>
<comment type="similarity">
    <text evidence="6">Belongs to the sodium:neurotransmitter symporter (SNF) (TC 2.A.22) family.</text>
</comment>
<dbReference type="SUPFAM" id="SSF161070">
    <property type="entry name" value="SNF-like"/>
    <property type="match status" value="1"/>
</dbReference>
<reference evidence="8 9" key="1">
    <citation type="journal article" date="2018" name="Syst. Appl. Microbiol.">
        <title>A new symbiotic nanoarchaeote (Candidatus Nanoclepta minutus) and its host (Zestosphaera tikiterensis gen. nov., sp. nov.) from a New Zealand hot spring.</title>
        <authorList>
            <person name="St John E."/>
            <person name="Liu Y."/>
            <person name="Podar M."/>
            <person name="Stott M.B."/>
            <person name="Meneghin J."/>
            <person name="Chen Z."/>
            <person name="Lagutin K."/>
            <person name="Mitchell K."/>
            <person name="Reysenbach A.L."/>
        </authorList>
    </citation>
    <scope>NUCLEOTIDE SEQUENCE [LARGE SCALE GENOMIC DNA]</scope>
    <source>
        <strain evidence="8">NZ3</strain>
    </source>
</reference>
<dbReference type="EMBL" id="NBVN01000003">
    <property type="protein sequence ID" value="PUA32799.1"/>
    <property type="molecule type" value="Genomic_DNA"/>
</dbReference>
<dbReference type="PROSITE" id="PS00610">
    <property type="entry name" value="NA_NEUROTRAN_SYMP_1"/>
    <property type="match status" value="1"/>
</dbReference>
<dbReference type="NCBIfam" id="NF037979">
    <property type="entry name" value="Na_transp"/>
    <property type="match status" value="1"/>
</dbReference>
<dbReference type="PANTHER" id="PTHR42948:SF1">
    <property type="entry name" value="TRANSPORTER"/>
    <property type="match status" value="1"/>
</dbReference>
<keyword evidence="4 7" id="KW-1133">Transmembrane helix</keyword>
<keyword evidence="5 7" id="KW-0472">Membrane</keyword>
<feature type="transmembrane region" description="Helical" evidence="7">
    <location>
        <begin position="185"/>
        <end position="205"/>
    </location>
</feature>
<dbReference type="InterPro" id="IPR037272">
    <property type="entry name" value="SNS_sf"/>
</dbReference>
<organism evidence="8 9">
    <name type="scientific">Zestosphaera tikiterensis</name>
    <dbReference type="NCBI Taxonomy" id="1973259"/>
    <lineage>
        <taxon>Archaea</taxon>
        <taxon>Thermoproteota</taxon>
        <taxon>Thermoprotei</taxon>
        <taxon>Desulfurococcales</taxon>
        <taxon>Desulfurococcaceae</taxon>
        <taxon>Zestosphaera</taxon>
    </lineage>
</organism>
<comment type="subcellular location">
    <subcellularLocation>
        <location evidence="1">Membrane</location>
        <topology evidence="1">Multi-pass membrane protein</topology>
    </subcellularLocation>
</comment>
<feature type="transmembrane region" description="Helical" evidence="7">
    <location>
        <begin position="40"/>
        <end position="60"/>
    </location>
</feature>
<keyword evidence="6" id="KW-0769">Symport</keyword>
<proteinExistence type="inferred from homology"/>
<feature type="transmembrane region" description="Helical" evidence="7">
    <location>
        <begin position="152"/>
        <end position="173"/>
    </location>
</feature>
<dbReference type="PRINTS" id="PR00176">
    <property type="entry name" value="NANEUSMPORT"/>
</dbReference>
<feature type="transmembrane region" description="Helical" evidence="7">
    <location>
        <begin position="364"/>
        <end position="389"/>
    </location>
</feature>
<keyword evidence="3 6" id="KW-0812">Transmembrane</keyword>
<keyword evidence="2 6" id="KW-0813">Transport</keyword>
<dbReference type="PROSITE" id="PS50267">
    <property type="entry name" value="NA_NEUROTRAN_SYMP_3"/>
    <property type="match status" value="1"/>
</dbReference>
<evidence type="ECO:0000256" key="4">
    <source>
        <dbReference type="ARBA" id="ARBA00022989"/>
    </source>
</evidence>
<name>A0A2R7Y5Z7_9CREN</name>
<evidence type="ECO:0000256" key="3">
    <source>
        <dbReference type="ARBA" id="ARBA00022692"/>
    </source>
</evidence>
<dbReference type="PANTHER" id="PTHR42948">
    <property type="entry name" value="TRANSPORTER"/>
    <property type="match status" value="1"/>
</dbReference>
<gene>
    <name evidence="8" type="ORF">B7O98_04985</name>
</gene>
<evidence type="ECO:0000256" key="5">
    <source>
        <dbReference type="ARBA" id="ARBA00023136"/>
    </source>
</evidence>
<dbReference type="InterPro" id="IPR000175">
    <property type="entry name" value="Na/ntran_symport"/>
</dbReference>
<dbReference type="GO" id="GO:0016020">
    <property type="term" value="C:membrane"/>
    <property type="evidence" value="ECO:0007669"/>
    <property type="project" value="UniProtKB-SubCell"/>
</dbReference>
<dbReference type="CDD" id="cd10333">
    <property type="entry name" value="LeuT-like_sbd"/>
    <property type="match status" value="1"/>
</dbReference>
<evidence type="ECO:0000256" key="2">
    <source>
        <dbReference type="ARBA" id="ARBA00022448"/>
    </source>
</evidence>
<dbReference type="AlphaFoldDB" id="A0A2R7Y5Z7"/>
<evidence type="ECO:0000256" key="1">
    <source>
        <dbReference type="ARBA" id="ARBA00004141"/>
    </source>
</evidence>
<dbReference type="Proteomes" id="UP000244093">
    <property type="component" value="Unassembled WGS sequence"/>
</dbReference>
<evidence type="ECO:0000256" key="7">
    <source>
        <dbReference type="SAM" id="Phobius"/>
    </source>
</evidence>
<comment type="caution">
    <text evidence="8">The sequence shown here is derived from an EMBL/GenBank/DDBJ whole genome shotgun (WGS) entry which is preliminary data.</text>
</comment>
<feature type="transmembrane region" description="Helical" evidence="7">
    <location>
        <begin position="273"/>
        <end position="296"/>
    </location>
</feature>
<feature type="transmembrane region" description="Helical" evidence="7">
    <location>
        <begin position="7"/>
        <end position="28"/>
    </location>
</feature>
<evidence type="ECO:0000313" key="8">
    <source>
        <dbReference type="EMBL" id="PUA32799.1"/>
    </source>
</evidence>